<protein>
    <submittedName>
        <fullName evidence="3">Uncharacterized protein</fullName>
    </submittedName>
</protein>
<evidence type="ECO:0000256" key="1">
    <source>
        <dbReference type="SAM" id="MobiDB-lite"/>
    </source>
</evidence>
<keyword evidence="2" id="KW-1133">Transmembrane helix</keyword>
<feature type="compositionally biased region" description="Low complexity" evidence="1">
    <location>
        <begin position="52"/>
        <end position="81"/>
    </location>
</feature>
<feature type="compositionally biased region" description="Pro residues" evidence="1">
    <location>
        <begin position="82"/>
        <end position="102"/>
    </location>
</feature>
<feature type="region of interest" description="Disordered" evidence="1">
    <location>
        <begin position="1"/>
        <end position="104"/>
    </location>
</feature>
<accession>A0ABY4FIZ2</accession>
<keyword evidence="4" id="KW-1185">Reference proteome</keyword>
<name>A0ABY4FIZ2_9MICO</name>
<organism evidence="3 4">
    <name type="scientific">Leucobacter allii</name>
    <dbReference type="NCBI Taxonomy" id="2932247"/>
    <lineage>
        <taxon>Bacteria</taxon>
        <taxon>Bacillati</taxon>
        <taxon>Actinomycetota</taxon>
        <taxon>Actinomycetes</taxon>
        <taxon>Micrococcales</taxon>
        <taxon>Microbacteriaceae</taxon>
        <taxon>Leucobacter</taxon>
    </lineage>
</organism>
<keyword evidence="2" id="KW-0812">Transmembrane</keyword>
<evidence type="ECO:0000313" key="4">
    <source>
        <dbReference type="Proteomes" id="UP000831786"/>
    </source>
</evidence>
<gene>
    <name evidence="3" type="ORF">MUN78_12480</name>
</gene>
<evidence type="ECO:0000256" key="2">
    <source>
        <dbReference type="SAM" id="Phobius"/>
    </source>
</evidence>
<dbReference type="Proteomes" id="UP000831786">
    <property type="component" value="Chromosome"/>
</dbReference>
<evidence type="ECO:0000313" key="3">
    <source>
        <dbReference type="EMBL" id="UOQ56488.1"/>
    </source>
</evidence>
<reference evidence="3 4" key="1">
    <citation type="submission" date="2022-04" db="EMBL/GenBank/DDBJ databases">
        <title>Leucobacter sp. isolated from rhizosphere of garlic.</title>
        <authorList>
            <person name="Won M."/>
            <person name="Lee C.-M."/>
            <person name="Woen H.-Y."/>
            <person name="Kwon S.-W."/>
        </authorList>
    </citation>
    <scope>NUCLEOTIDE SEQUENCE [LARGE SCALE GENOMIC DNA]</scope>
    <source>
        <strain evidence="3 4">H21R-40</strain>
    </source>
</reference>
<proteinExistence type="predicted"/>
<feature type="transmembrane region" description="Helical" evidence="2">
    <location>
        <begin position="135"/>
        <end position="159"/>
    </location>
</feature>
<feature type="compositionally biased region" description="Pro residues" evidence="1">
    <location>
        <begin position="35"/>
        <end position="51"/>
    </location>
</feature>
<keyword evidence="2" id="KW-0472">Membrane</keyword>
<dbReference type="RefSeq" id="WP_244726826.1">
    <property type="nucleotide sequence ID" value="NZ_CP095045.1"/>
</dbReference>
<sequence length="163" mass="15872">MTNDPTAGGPDAPPPGPSQTPDEAGAPGEAQPTTPLAPPAPEPARPVPPAAPATWADPAAGTAPATATSSGPTASPAAAAAPTPPSAPAPPGTAAAPPPPVRTGPRTSPIVWGALILVFCGYVAQRAFVGGELDTAWWITATVIGLGVLLLVVGTVVLLRGRR</sequence>
<feature type="transmembrane region" description="Helical" evidence="2">
    <location>
        <begin position="110"/>
        <end position="129"/>
    </location>
</feature>
<feature type="compositionally biased region" description="Low complexity" evidence="1">
    <location>
        <begin position="1"/>
        <end position="10"/>
    </location>
</feature>
<dbReference type="EMBL" id="CP095045">
    <property type="protein sequence ID" value="UOQ56488.1"/>
    <property type="molecule type" value="Genomic_DNA"/>
</dbReference>